<dbReference type="AlphaFoldDB" id="A0A0C3D9V5"/>
<reference evidence="3" key="2">
    <citation type="submission" date="2015-01" db="EMBL/GenBank/DDBJ databases">
        <title>Evolutionary Origins and Diversification of the Mycorrhizal Mutualists.</title>
        <authorList>
            <consortium name="DOE Joint Genome Institute"/>
            <consortium name="Mycorrhizal Genomics Consortium"/>
            <person name="Kohler A."/>
            <person name="Kuo A."/>
            <person name="Nagy L.G."/>
            <person name="Floudas D."/>
            <person name="Copeland A."/>
            <person name="Barry K.W."/>
            <person name="Cichocki N."/>
            <person name="Veneault-Fourrey C."/>
            <person name="LaButti K."/>
            <person name="Lindquist E.A."/>
            <person name="Lipzen A."/>
            <person name="Lundell T."/>
            <person name="Morin E."/>
            <person name="Murat C."/>
            <person name="Riley R."/>
            <person name="Ohm R."/>
            <person name="Sun H."/>
            <person name="Tunlid A."/>
            <person name="Henrissat B."/>
            <person name="Grigoriev I.V."/>
            <person name="Hibbett D.S."/>
            <person name="Martin F."/>
        </authorList>
    </citation>
    <scope>NUCLEOTIDE SEQUENCE [LARGE SCALE GENOMIC DNA]</scope>
    <source>
        <strain evidence="3">Foug A</strain>
    </source>
</reference>
<evidence type="ECO:0000256" key="1">
    <source>
        <dbReference type="SAM" id="MobiDB-lite"/>
    </source>
</evidence>
<feature type="region of interest" description="Disordered" evidence="1">
    <location>
        <begin position="97"/>
        <end position="127"/>
    </location>
</feature>
<organism evidence="2 3">
    <name type="scientific">Scleroderma citrinum Foug A</name>
    <dbReference type="NCBI Taxonomy" id="1036808"/>
    <lineage>
        <taxon>Eukaryota</taxon>
        <taxon>Fungi</taxon>
        <taxon>Dikarya</taxon>
        <taxon>Basidiomycota</taxon>
        <taxon>Agaricomycotina</taxon>
        <taxon>Agaricomycetes</taxon>
        <taxon>Agaricomycetidae</taxon>
        <taxon>Boletales</taxon>
        <taxon>Sclerodermatineae</taxon>
        <taxon>Sclerodermataceae</taxon>
        <taxon>Scleroderma</taxon>
    </lineage>
</organism>
<accession>A0A0C3D9V5</accession>
<dbReference type="EMBL" id="KN822099">
    <property type="protein sequence ID" value="KIM57520.1"/>
    <property type="molecule type" value="Genomic_DNA"/>
</dbReference>
<feature type="region of interest" description="Disordered" evidence="1">
    <location>
        <begin position="194"/>
        <end position="220"/>
    </location>
</feature>
<sequence length="299" mass="33700">MSSPFNPSAINDKIRRRFWAIEPDWEGPFQFGGITRGVDYYNVPTRLNTPLAHEPSGFIRTTGGGSPLGHTDLGNPEVGVNDVQNAVEQPVRELGNELQGCTPDPPVDTGKGSNVHNGDGFIKPRSPAPSTVLLVQTSVIFDKNRWPAWMQDTSDGPLENKEENRPSPKLLWSDLVEKDNDLRDALPQWYGLSTAEPKKGMQKGKMPSQPVSVESDDSSFGSNFFEEEPSTVFTNDSDQTKARKHEKKRCYRAKLNKLKYQQSFLKEDPSFTYRGEIQVGLFKKWCHELRDWAKCARLD</sequence>
<reference evidence="2 3" key="1">
    <citation type="submission" date="2014-04" db="EMBL/GenBank/DDBJ databases">
        <authorList>
            <consortium name="DOE Joint Genome Institute"/>
            <person name="Kuo A."/>
            <person name="Kohler A."/>
            <person name="Nagy L.G."/>
            <person name="Floudas D."/>
            <person name="Copeland A."/>
            <person name="Barry K.W."/>
            <person name="Cichocki N."/>
            <person name="Veneault-Fourrey C."/>
            <person name="LaButti K."/>
            <person name="Lindquist E.A."/>
            <person name="Lipzen A."/>
            <person name="Lundell T."/>
            <person name="Morin E."/>
            <person name="Murat C."/>
            <person name="Sun H."/>
            <person name="Tunlid A."/>
            <person name="Henrissat B."/>
            <person name="Grigoriev I.V."/>
            <person name="Hibbett D.S."/>
            <person name="Martin F."/>
            <person name="Nordberg H.P."/>
            <person name="Cantor M.N."/>
            <person name="Hua S.X."/>
        </authorList>
    </citation>
    <scope>NUCLEOTIDE SEQUENCE [LARGE SCALE GENOMIC DNA]</scope>
    <source>
        <strain evidence="2 3">Foug A</strain>
    </source>
</reference>
<proteinExistence type="predicted"/>
<evidence type="ECO:0000313" key="3">
    <source>
        <dbReference type="Proteomes" id="UP000053989"/>
    </source>
</evidence>
<dbReference type="STRING" id="1036808.A0A0C3D9V5"/>
<name>A0A0C3D9V5_9AGAM</name>
<dbReference type="HOGENOM" id="CLU_931148_0_0_1"/>
<protein>
    <submittedName>
        <fullName evidence="2">Uncharacterized protein</fullName>
    </submittedName>
</protein>
<keyword evidence="3" id="KW-1185">Reference proteome</keyword>
<gene>
    <name evidence="2" type="ORF">SCLCIDRAFT_28756</name>
</gene>
<dbReference type="OrthoDB" id="2676895at2759"/>
<evidence type="ECO:0000313" key="2">
    <source>
        <dbReference type="EMBL" id="KIM57520.1"/>
    </source>
</evidence>
<dbReference type="Proteomes" id="UP000053989">
    <property type="component" value="Unassembled WGS sequence"/>
</dbReference>
<dbReference type="InParanoid" id="A0A0C3D9V5"/>